<feature type="region of interest" description="Disordered" evidence="1">
    <location>
        <begin position="25"/>
        <end position="60"/>
    </location>
</feature>
<feature type="compositionally biased region" description="Low complexity" evidence="1">
    <location>
        <begin position="25"/>
        <end position="47"/>
    </location>
</feature>
<organism evidence="2 3">
    <name type="scientific">Micavibrio aeruginosavorus</name>
    <dbReference type="NCBI Taxonomy" id="349221"/>
    <lineage>
        <taxon>Bacteria</taxon>
        <taxon>Pseudomonadati</taxon>
        <taxon>Bdellovibrionota</taxon>
        <taxon>Bdellovibrionia</taxon>
        <taxon>Bdellovibrionales</taxon>
        <taxon>Pseudobdellovibrionaceae</taxon>
        <taxon>Micavibrio</taxon>
    </lineage>
</organism>
<accession>A0A2W5Q1T8</accession>
<reference evidence="2 3" key="1">
    <citation type="submission" date="2017-08" db="EMBL/GenBank/DDBJ databases">
        <title>Infants hospitalized years apart are colonized by the same room-sourced microbial strains.</title>
        <authorList>
            <person name="Brooks B."/>
            <person name="Olm M.R."/>
            <person name="Firek B.A."/>
            <person name="Baker R."/>
            <person name="Thomas B.C."/>
            <person name="Morowitz M.J."/>
            <person name="Banfield J.F."/>
        </authorList>
    </citation>
    <scope>NUCLEOTIDE SEQUENCE [LARGE SCALE GENOMIC DNA]</scope>
    <source>
        <strain evidence="2">S2_005_002_R2_29</strain>
    </source>
</reference>
<evidence type="ECO:0000256" key="1">
    <source>
        <dbReference type="SAM" id="MobiDB-lite"/>
    </source>
</evidence>
<dbReference type="Proteomes" id="UP000249417">
    <property type="component" value="Unassembled WGS sequence"/>
</dbReference>
<name>A0A2W5Q1T8_9BACT</name>
<protein>
    <submittedName>
        <fullName evidence="2">Uncharacterized protein</fullName>
    </submittedName>
</protein>
<evidence type="ECO:0000313" key="3">
    <source>
        <dbReference type="Proteomes" id="UP000249417"/>
    </source>
</evidence>
<evidence type="ECO:0000313" key="2">
    <source>
        <dbReference type="EMBL" id="PZQ48703.1"/>
    </source>
</evidence>
<gene>
    <name evidence="2" type="ORF">DI551_01060</name>
</gene>
<sequence>MGDITGRPKAPKQQVVYVPQYVYTNTTTTPTTGTTTGTTTTPDTTTETPEKTREQNLLSRSRSRVGTILTGFRGILSQADSATQRKTLLGE</sequence>
<comment type="caution">
    <text evidence="2">The sequence shown here is derived from an EMBL/GenBank/DDBJ whole genome shotgun (WGS) entry which is preliminary data.</text>
</comment>
<proteinExistence type="predicted"/>
<dbReference type="EMBL" id="QFQB01000003">
    <property type="protein sequence ID" value="PZQ48703.1"/>
    <property type="molecule type" value="Genomic_DNA"/>
</dbReference>
<dbReference type="AlphaFoldDB" id="A0A2W5Q1T8"/>